<dbReference type="EMBL" id="JBJKFK010003830">
    <property type="protein sequence ID" value="KAL3309516.1"/>
    <property type="molecule type" value="Genomic_DNA"/>
</dbReference>
<evidence type="ECO:0000313" key="3">
    <source>
        <dbReference type="EMBL" id="KAL3309516.1"/>
    </source>
</evidence>
<keyword evidence="2" id="KW-1133">Transmembrane helix</keyword>
<evidence type="ECO:0000313" key="4">
    <source>
        <dbReference type="Proteomes" id="UP001626550"/>
    </source>
</evidence>
<comment type="caution">
    <text evidence="3">The sequence shown here is derived from an EMBL/GenBank/DDBJ whole genome shotgun (WGS) entry which is preliminary data.</text>
</comment>
<feature type="transmembrane region" description="Helical" evidence="2">
    <location>
        <begin position="56"/>
        <end position="78"/>
    </location>
</feature>
<protein>
    <submittedName>
        <fullName evidence="3">Uncharacterized protein</fullName>
    </submittedName>
</protein>
<evidence type="ECO:0000256" key="2">
    <source>
        <dbReference type="SAM" id="Phobius"/>
    </source>
</evidence>
<dbReference type="SUPFAM" id="SSF103473">
    <property type="entry name" value="MFS general substrate transporter"/>
    <property type="match status" value="1"/>
</dbReference>
<name>A0ABD2PUR7_9PLAT</name>
<reference evidence="3 4" key="1">
    <citation type="submission" date="2024-11" db="EMBL/GenBank/DDBJ databases">
        <title>Adaptive evolution of stress response genes in parasites aligns with host niche diversity.</title>
        <authorList>
            <person name="Hahn C."/>
            <person name="Resl P."/>
        </authorList>
    </citation>
    <scope>NUCLEOTIDE SEQUENCE [LARGE SCALE GENOMIC DNA]</scope>
    <source>
        <strain evidence="3">EGGRZ-B1_66</strain>
        <tissue evidence="3">Body</tissue>
    </source>
</reference>
<keyword evidence="2" id="KW-0472">Membrane</keyword>
<dbReference type="InterPro" id="IPR004156">
    <property type="entry name" value="OATP"/>
</dbReference>
<accession>A0ABD2PUR7</accession>
<keyword evidence="4" id="KW-1185">Reference proteome</keyword>
<dbReference type="AlphaFoldDB" id="A0ABD2PUR7"/>
<sequence>MPEAVLKFISLQSNHPVKIHDQHRRLSGELFLLPSHLQPVKLALPGVVLRLLCNRIYMVTTLTITFEMFTIIGFSSFLPKYLEKVYQIRSTAASLLVG</sequence>
<evidence type="ECO:0000256" key="1">
    <source>
        <dbReference type="ARBA" id="ARBA00023157"/>
    </source>
</evidence>
<keyword evidence="2" id="KW-0812">Transmembrane</keyword>
<dbReference type="InterPro" id="IPR036259">
    <property type="entry name" value="MFS_trans_sf"/>
</dbReference>
<keyword evidence="1" id="KW-1015">Disulfide bond</keyword>
<organism evidence="3 4">
    <name type="scientific">Cichlidogyrus casuarinus</name>
    <dbReference type="NCBI Taxonomy" id="1844966"/>
    <lineage>
        <taxon>Eukaryota</taxon>
        <taxon>Metazoa</taxon>
        <taxon>Spiralia</taxon>
        <taxon>Lophotrochozoa</taxon>
        <taxon>Platyhelminthes</taxon>
        <taxon>Monogenea</taxon>
        <taxon>Monopisthocotylea</taxon>
        <taxon>Dactylogyridea</taxon>
        <taxon>Ancyrocephalidae</taxon>
        <taxon>Cichlidogyrus</taxon>
    </lineage>
</organism>
<gene>
    <name evidence="3" type="ORF">Ciccas_011938</name>
</gene>
<proteinExistence type="predicted"/>
<dbReference type="Pfam" id="PF03137">
    <property type="entry name" value="OATP"/>
    <property type="match status" value="1"/>
</dbReference>
<dbReference type="Proteomes" id="UP001626550">
    <property type="component" value="Unassembled WGS sequence"/>
</dbReference>